<accession>A0A812CLB3</accession>
<evidence type="ECO:0000256" key="1">
    <source>
        <dbReference type="ARBA" id="ARBA00010226"/>
    </source>
</evidence>
<evidence type="ECO:0000256" key="5">
    <source>
        <dbReference type="SAM" id="MobiDB-lite"/>
    </source>
</evidence>
<dbReference type="Pfam" id="PF04003">
    <property type="entry name" value="Utp12"/>
    <property type="match status" value="1"/>
</dbReference>
<comment type="caution">
    <text evidence="7">The sequence shown here is derived from an EMBL/GenBank/DDBJ whole genome shotgun (WGS) entry which is preliminary data.</text>
</comment>
<dbReference type="Pfam" id="PF00400">
    <property type="entry name" value="WD40"/>
    <property type="match status" value="2"/>
</dbReference>
<dbReference type="GO" id="GO:0000028">
    <property type="term" value="P:ribosomal small subunit assembly"/>
    <property type="evidence" value="ECO:0007669"/>
    <property type="project" value="TreeGrafter"/>
</dbReference>
<sequence length="440" mass="49547">MKTGRLLDVLSGHEAPVSGLTFSPSGALLASGSWDKTVKLWDVFENKGSRETLLINSDVLAVAFHPDGRQLAVAALDACITFWDTQNAIQVGSIEGRHDIGYFRKLEDMITAKKSAAGQAFNTICYSADGKALLAAGRSKNICIYSVKDQILMKKFQISCNKSFDGMEEFLDKRQMTEWGNRALIDDDDEEDGPGKSIALPGVRKGDMSSRHWKPEVRVSCVKFSPTGRSWAAASTEGVLVYSLDHKLHFDPFDLQVDITPESIRKTLGKGDYSSALMLSFRLNEQSLIEEVIEKIPYTQIEFLAQNLPETYVDRLLSFLPTQIENSAHIQFYLTWLEKLLMSHSPSLRQRSGSIMATLRSLQKATRIKHDEISKLCEYNKYTLQYLLGQCALKRKREENDKQEDEGSDCEEKNDDDKDEDMESDSAFVSKWSDDEDTDT</sequence>
<dbReference type="GO" id="GO:0000462">
    <property type="term" value="P:maturation of SSU-rRNA from tricistronic rRNA transcript (SSU-rRNA, 5.8S rRNA, LSU-rRNA)"/>
    <property type="evidence" value="ECO:0007669"/>
    <property type="project" value="TreeGrafter"/>
</dbReference>
<feature type="region of interest" description="Disordered" evidence="5">
    <location>
        <begin position="397"/>
        <end position="440"/>
    </location>
</feature>
<evidence type="ECO:0000256" key="4">
    <source>
        <dbReference type="PROSITE-ProRule" id="PRU00221"/>
    </source>
</evidence>
<dbReference type="PROSITE" id="PS50294">
    <property type="entry name" value="WD_REPEATS_REGION"/>
    <property type="match status" value="1"/>
</dbReference>
<evidence type="ECO:0000256" key="3">
    <source>
        <dbReference type="ARBA" id="ARBA00022737"/>
    </source>
</evidence>
<keyword evidence="8" id="KW-1185">Reference proteome</keyword>
<dbReference type="InterPro" id="IPR019775">
    <property type="entry name" value="WD40_repeat_CS"/>
</dbReference>
<dbReference type="Proteomes" id="UP000597762">
    <property type="component" value="Unassembled WGS sequence"/>
</dbReference>
<dbReference type="EMBL" id="CAHIKZ030001580">
    <property type="protein sequence ID" value="CAE1268701.1"/>
    <property type="molecule type" value="Genomic_DNA"/>
</dbReference>
<evidence type="ECO:0000256" key="2">
    <source>
        <dbReference type="ARBA" id="ARBA00022574"/>
    </source>
</evidence>
<dbReference type="PANTHER" id="PTHR19858:SF0">
    <property type="entry name" value="PERIODIC TRYPTOPHAN PROTEIN 2 HOMOLOG"/>
    <property type="match status" value="1"/>
</dbReference>
<keyword evidence="2 4" id="KW-0853">WD repeat</keyword>
<gene>
    <name evidence="7" type="ORF">SPHA_36238</name>
</gene>
<name>A0A812CLB3_ACAPH</name>
<dbReference type="SMART" id="SM00320">
    <property type="entry name" value="WD40"/>
    <property type="match status" value="4"/>
</dbReference>
<evidence type="ECO:0000259" key="6">
    <source>
        <dbReference type="Pfam" id="PF04003"/>
    </source>
</evidence>
<feature type="compositionally biased region" description="Acidic residues" evidence="5">
    <location>
        <begin position="401"/>
        <end position="424"/>
    </location>
</feature>
<proteinExistence type="inferred from homology"/>
<feature type="domain" description="Small-subunit processome Utp12" evidence="6">
    <location>
        <begin position="284"/>
        <end position="388"/>
    </location>
</feature>
<dbReference type="InterPro" id="IPR027145">
    <property type="entry name" value="PWP2"/>
</dbReference>
<dbReference type="PROSITE" id="PS00678">
    <property type="entry name" value="WD_REPEATS_1"/>
    <property type="match status" value="1"/>
</dbReference>
<dbReference type="AlphaFoldDB" id="A0A812CLB3"/>
<dbReference type="GO" id="GO:0032040">
    <property type="term" value="C:small-subunit processome"/>
    <property type="evidence" value="ECO:0007669"/>
    <property type="project" value="TreeGrafter"/>
</dbReference>
<dbReference type="Gene3D" id="2.130.10.10">
    <property type="entry name" value="YVTN repeat-like/Quinoprotein amine dehydrogenase"/>
    <property type="match status" value="1"/>
</dbReference>
<dbReference type="GO" id="GO:0034388">
    <property type="term" value="C:Pwp2p-containing subcomplex of 90S preribosome"/>
    <property type="evidence" value="ECO:0007669"/>
    <property type="project" value="TreeGrafter"/>
</dbReference>
<comment type="similarity">
    <text evidence="1">Belongs to the WD repeat PWP2 family.</text>
</comment>
<dbReference type="InterPro" id="IPR001680">
    <property type="entry name" value="WD40_rpt"/>
</dbReference>
<feature type="repeat" description="WD" evidence="4">
    <location>
        <begin position="59"/>
        <end position="93"/>
    </location>
</feature>
<organism evidence="7 8">
    <name type="scientific">Acanthosepion pharaonis</name>
    <name type="common">Pharaoh cuttlefish</name>
    <name type="synonym">Sepia pharaonis</name>
    <dbReference type="NCBI Taxonomy" id="158019"/>
    <lineage>
        <taxon>Eukaryota</taxon>
        <taxon>Metazoa</taxon>
        <taxon>Spiralia</taxon>
        <taxon>Lophotrochozoa</taxon>
        <taxon>Mollusca</taxon>
        <taxon>Cephalopoda</taxon>
        <taxon>Coleoidea</taxon>
        <taxon>Decapodiformes</taxon>
        <taxon>Sepiida</taxon>
        <taxon>Sepiina</taxon>
        <taxon>Sepiidae</taxon>
        <taxon>Acanthosepion</taxon>
    </lineage>
</organism>
<dbReference type="InterPro" id="IPR036322">
    <property type="entry name" value="WD40_repeat_dom_sf"/>
</dbReference>
<dbReference type="PANTHER" id="PTHR19858">
    <property type="entry name" value="WD40 REPEAT PROTEIN"/>
    <property type="match status" value="1"/>
</dbReference>
<dbReference type="PROSITE" id="PS50082">
    <property type="entry name" value="WD_REPEATS_2"/>
    <property type="match status" value="2"/>
</dbReference>
<keyword evidence="3" id="KW-0677">Repeat</keyword>
<evidence type="ECO:0000313" key="7">
    <source>
        <dbReference type="EMBL" id="CAE1268701.1"/>
    </source>
</evidence>
<feature type="repeat" description="WD" evidence="4">
    <location>
        <begin position="10"/>
        <end position="51"/>
    </location>
</feature>
<dbReference type="SUPFAM" id="SSF50978">
    <property type="entry name" value="WD40 repeat-like"/>
    <property type="match status" value="1"/>
</dbReference>
<evidence type="ECO:0000313" key="8">
    <source>
        <dbReference type="Proteomes" id="UP000597762"/>
    </source>
</evidence>
<dbReference type="OrthoDB" id="3142434at2759"/>
<reference evidence="7" key="1">
    <citation type="submission" date="2021-01" db="EMBL/GenBank/DDBJ databases">
        <authorList>
            <person name="Li R."/>
            <person name="Bekaert M."/>
        </authorList>
    </citation>
    <scope>NUCLEOTIDE SEQUENCE</scope>
    <source>
        <strain evidence="7">Farmed</strain>
    </source>
</reference>
<dbReference type="InterPro" id="IPR015943">
    <property type="entry name" value="WD40/YVTN_repeat-like_dom_sf"/>
</dbReference>
<protein>
    <submittedName>
        <fullName evidence="7">PWP2</fullName>
    </submittedName>
</protein>
<dbReference type="InterPro" id="IPR007148">
    <property type="entry name" value="SSU_processome_Utp12"/>
</dbReference>